<sequence>MALIAKCRMSNVRLKLELIFGHLLNLTGKLSIMKELFAEQAAVWYPCDIKRDDSLVTAREEKA</sequence>
<reference evidence="1 2" key="1">
    <citation type="journal article" date="2018" name="Science">
        <title>The opium poppy genome and morphinan production.</title>
        <authorList>
            <person name="Guo L."/>
            <person name="Winzer T."/>
            <person name="Yang X."/>
            <person name="Li Y."/>
            <person name="Ning Z."/>
            <person name="He Z."/>
            <person name="Teodor R."/>
            <person name="Lu Y."/>
            <person name="Bowser T.A."/>
            <person name="Graham I.A."/>
            <person name="Ye K."/>
        </authorList>
    </citation>
    <scope>NUCLEOTIDE SEQUENCE [LARGE SCALE GENOMIC DNA]</scope>
    <source>
        <strain evidence="2">cv. HN1</strain>
        <tissue evidence="1">Leaves</tissue>
    </source>
</reference>
<dbReference type="Gramene" id="RZC68415">
    <property type="protein sequence ID" value="RZC68415"/>
    <property type="gene ID" value="C5167_031654"/>
</dbReference>
<name>A0A4Y7K8U4_PAPSO</name>
<dbReference type="STRING" id="3469.A0A4Y7K8U4"/>
<evidence type="ECO:0000313" key="1">
    <source>
        <dbReference type="EMBL" id="RZC68415.1"/>
    </source>
</evidence>
<gene>
    <name evidence="1" type="ORF">C5167_031654</name>
</gene>
<organism evidence="1 2">
    <name type="scientific">Papaver somniferum</name>
    <name type="common">Opium poppy</name>
    <dbReference type="NCBI Taxonomy" id="3469"/>
    <lineage>
        <taxon>Eukaryota</taxon>
        <taxon>Viridiplantae</taxon>
        <taxon>Streptophyta</taxon>
        <taxon>Embryophyta</taxon>
        <taxon>Tracheophyta</taxon>
        <taxon>Spermatophyta</taxon>
        <taxon>Magnoliopsida</taxon>
        <taxon>Ranunculales</taxon>
        <taxon>Papaveraceae</taxon>
        <taxon>Papaveroideae</taxon>
        <taxon>Papaver</taxon>
    </lineage>
</organism>
<dbReference type="Proteomes" id="UP000316621">
    <property type="component" value="Chromosome 7"/>
</dbReference>
<protein>
    <submittedName>
        <fullName evidence="1">Uncharacterized protein</fullName>
    </submittedName>
</protein>
<proteinExistence type="predicted"/>
<dbReference type="EMBL" id="CM010721">
    <property type="protein sequence ID" value="RZC68415.1"/>
    <property type="molecule type" value="Genomic_DNA"/>
</dbReference>
<accession>A0A4Y7K8U4</accession>
<keyword evidence="2" id="KW-1185">Reference proteome</keyword>
<dbReference type="AlphaFoldDB" id="A0A4Y7K8U4"/>
<evidence type="ECO:0000313" key="2">
    <source>
        <dbReference type="Proteomes" id="UP000316621"/>
    </source>
</evidence>